<evidence type="ECO:0000256" key="1">
    <source>
        <dbReference type="ARBA" id="ARBA00004245"/>
    </source>
</evidence>
<dbReference type="PANTHER" id="PTHR12902">
    <property type="entry name" value="WASP-1"/>
    <property type="match status" value="1"/>
</dbReference>
<feature type="domain" description="WH2" evidence="9">
    <location>
        <begin position="567"/>
        <end position="584"/>
    </location>
</feature>
<dbReference type="GO" id="GO:0071933">
    <property type="term" value="F:Arp2/3 complex binding"/>
    <property type="evidence" value="ECO:0007669"/>
    <property type="project" value="TreeGrafter"/>
</dbReference>
<comment type="subunit">
    <text evidence="7">Binds actin and the Arp2/3 complex.</text>
</comment>
<feature type="compositionally biased region" description="Basic residues" evidence="8">
    <location>
        <begin position="234"/>
        <end position="244"/>
    </location>
</feature>
<accession>A0A195FL11</accession>
<sequence length="637" mass="69950">MPLPKRLVEPVHVARGTIPEDFPLPSELEAATNGTLANTIRQLSSLSRHAEDLFGELAREAHGLSDRANSLQARIDRLAVKVTQLDSNVEEVSLQDIHMRKAFKSSVVFDQQVVSRDTMPTAMLETYHQCDTPPPLDKLNIYREDGKDGLKFYTDPNYFFDLWSQEMLKDTEKKLHDRGKKPRFLSGDISLCVDRMRIDFLFFDTRNKSLTPTVILWITYPHRPRNEGGGGGGGRHKKRVRQPHNTRERQRQLAVGHGEYIMPTQAVQYRAPHNVQPDDALLGMVMTDPRPPRPNSIELRRSYPPEEQHLYSPPSSGDHYSQKYVLIIGILFILGTNYMTQGYDENPYGSHYASGQAPIGSDAYQSPGGQSTPSRGGRSRPSQPPPAPPSNASSNSTPTVASANNTPTRGRSMSTGRDTLPPPPPPPGETMSPPSMNGSIPPHLLNRSGSRSDSPLPSQRSTPTPPNHSGQLGTDETDPAPQDLPPPPPTPDPTPPRPISPPCNIPPPPPPPPPPPVANGPTAPLPLTNGDIAKMIATNPPKLKPLKSIVDGQLRKPVNPNIPLVDPRNDLLKAIRDGIKLRKVEKIEQKEVERVNALNDVASILARRVAVEFSDSDSASESECDSEGWGEQESNLA</sequence>
<evidence type="ECO:0000256" key="7">
    <source>
        <dbReference type="RuleBase" id="RU367034"/>
    </source>
</evidence>
<evidence type="ECO:0000256" key="3">
    <source>
        <dbReference type="ARBA" id="ARBA00022490"/>
    </source>
</evidence>
<dbReference type="Gene3D" id="1.20.5.340">
    <property type="match status" value="1"/>
</dbReference>
<dbReference type="PROSITE" id="PS51082">
    <property type="entry name" value="WH2"/>
    <property type="match status" value="1"/>
</dbReference>
<comment type="similarity">
    <text evidence="2 7">Belongs to the SCAR/WAVE family.</text>
</comment>
<dbReference type="GO" id="GO:0003779">
    <property type="term" value="F:actin binding"/>
    <property type="evidence" value="ECO:0007669"/>
    <property type="project" value="UniProtKB-UniRule"/>
</dbReference>
<feature type="compositionally biased region" description="Low complexity" evidence="8">
    <location>
        <begin position="390"/>
        <end position="406"/>
    </location>
</feature>
<dbReference type="GO" id="GO:0005856">
    <property type="term" value="C:cytoskeleton"/>
    <property type="evidence" value="ECO:0007669"/>
    <property type="project" value="UniProtKB-SubCell"/>
</dbReference>
<feature type="compositionally biased region" description="Low complexity" evidence="8">
    <location>
        <begin position="365"/>
        <end position="381"/>
    </location>
</feature>
<feature type="region of interest" description="Disordered" evidence="8">
    <location>
        <begin position="225"/>
        <end position="251"/>
    </location>
</feature>
<keyword evidence="6 7" id="KW-0206">Cytoskeleton</keyword>
<dbReference type="EMBL" id="KQ981490">
    <property type="protein sequence ID" value="KYN41103.1"/>
    <property type="molecule type" value="Genomic_DNA"/>
</dbReference>
<dbReference type="SMART" id="SM00246">
    <property type="entry name" value="WH2"/>
    <property type="match status" value="1"/>
</dbReference>
<evidence type="ECO:0000256" key="5">
    <source>
        <dbReference type="ARBA" id="ARBA00023203"/>
    </source>
</evidence>
<organism evidence="10 11">
    <name type="scientific">Trachymyrmex septentrionalis</name>
    <dbReference type="NCBI Taxonomy" id="34720"/>
    <lineage>
        <taxon>Eukaryota</taxon>
        <taxon>Metazoa</taxon>
        <taxon>Ecdysozoa</taxon>
        <taxon>Arthropoda</taxon>
        <taxon>Hexapoda</taxon>
        <taxon>Insecta</taxon>
        <taxon>Pterygota</taxon>
        <taxon>Neoptera</taxon>
        <taxon>Endopterygota</taxon>
        <taxon>Hymenoptera</taxon>
        <taxon>Apocrita</taxon>
        <taxon>Aculeata</taxon>
        <taxon>Formicoidea</taxon>
        <taxon>Formicidae</taxon>
        <taxon>Myrmicinae</taxon>
        <taxon>Trachymyrmex</taxon>
    </lineage>
</organism>
<evidence type="ECO:0000313" key="10">
    <source>
        <dbReference type="EMBL" id="KYN41103.1"/>
    </source>
</evidence>
<feature type="compositionally biased region" description="Pro residues" evidence="8">
    <location>
        <begin position="482"/>
        <end position="518"/>
    </location>
</feature>
<evidence type="ECO:0000256" key="2">
    <source>
        <dbReference type="ARBA" id="ARBA00006993"/>
    </source>
</evidence>
<comment type="subcellular location">
    <subcellularLocation>
        <location evidence="1 7">Cytoplasm</location>
        <location evidence="1 7">Cytoskeleton</location>
    </subcellularLocation>
</comment>
<evidence type="ECO:0000259" key="9">
    <source>
        <dbReference type="PROSITE" id="PS51082"/>
    </source>
</evidence>
<dbReference type="InterPro" id="IPR028288">
    <property type="entry name" value="SCAR/WAVE_fam"/>
</dbReference>
<dbReference type="Proteomes" id="UP000078541">
    <property type="component" value="Unassembled WGS sequence"/>
</dbReference>
<dbReference type="Gene3D" id="6.10.280.150">
    <property type="match status" value="2"/>
</dbReference>
<feature type="compositionally biased region" description="Acidic residues" evidence="8">
    <location>
        <begin position="614"/>
        <end position="630"/>
    </location>
</feature>
<protein>
    <recommendedName>
        <fullName evidence="7">Wiskott-Aldrich syndrome protein family member</fullName>
        <shortName evidence="7">WASP family protein member</shortName>
    </recommendedName>
</protein>
<feature type="compositionally biased region" description="Polar residues" evidence="8">
    <location>
        <begin position="407"/>
        <end position="417"/>
    </location>
</feature>
<gene>
    <name evidence="10" type="ORF">ALC56_04254</name>
</gene>
<feature type="region of interest" description="Disordered" evidence="8">
    <location>
        <begin position="353"/>
        <end position="529"/>
    </location>
</feature>
<dbReference type="PRINTS" id="PR01217">
    <property type="entry name" value="PRICHEXTENSN"/>
</dbReference>
<evidence type="ECO:0000256" key="8">
    <source>
        <dbReference type="SAM" id="MobiDB-lite"/>
    </source>
</evidence>
<evidence type="ECO:0000256" key="4">
    <source>
        <dbReference type="ARBA" id="ARBA00022553"/>
    </source>
</evidence>
<dbReference type="InterPro" id="IPR003124">
    <property type="entry name" value="WH2_dom"/>
</dbReference>
<name>A0A195FL11_9HYME</name>
<dbReference type="STRING" id="34720.A0A195FL11"/>
<dbReference type="GO" id="GO:0031209">
    <property type="term" value="C:SCAR complex"/>
    <property type="evidence" value="ECO:0007669"/>
    <property type="project" value="TreeGrafter"/>
</dbReference>
<keyword evidence="4" id="KW-0597">Phosphoprotein</keyword>
<dbReference type="GO" id="GO:0034237">
    <property type="term" value="F:protein kinase A regulatory subunit binding"/>
    <property type="evidence" value="ECO:0007669"/>
    <property type="project" value="TreeGrafter"/>
</dbReference>
<dbReference type="GO" id="GO:0030036">
    <property type="term" value="P:actin cytoskeleton organization"/>
    <property type="evidence" value="ECO:0007669"/>
    <property type="project" value="UniProtKB-UniRule"/>
</dbReference>
<dbReference type="PANTHER" id="PTHR12902:SF1">
    <property type="entry name" value="WISKOTT-ALDRICH SYNDROME PROTEIN FAMILY MEMBER"/>
    <property type="match status" value="1"/>
</dbReference>
<evidence type="ECO:0000313" key="11">
    <source>
        <dbReference type="Proteomes" id="UP000078541"/>
    </source>
</evidence>
<keyword evidence="3 7" id="KW-0963">Cytoplasm</keyword>
<keyword evidence="11" id="KW-1185">Reference proteome</keyword>
<dbReference type="GO" id="GO:2000601">
    <property type="term" value="P:positive regulation of Arp2/3 complex-mediated actin nucleation"/>
    <property type="evidence" value="ECO:0007669"/>
    <property type="project" value="TreeGrafter"/>
</dbReference>
<dbReference type="AlphaFoldDB" id="A0A195FL11"/>
<evidence type="ECO:0000256" key="6">
    <source>
        <dbReference type="ARBA" id="ARBA00023212"/>
    </source>
</evidence>
<keyword evidence="5 7" id="KW-0009">Actin-binding</keyword>
<dbReference type="FunFam" id="1.20.5.340:FF:000012">
    <property type="entry name" value="Wiskott-Aldrich syndrome protein family member 1"/>
    <property type="match status" value="1"/>
</dbReference>
<reference evidence="10 11" key="1">
    <citation type="submission" date="2016-03" db="EMBL/GenBank/DDBJ databases">
        <title>Trachymyrmex septentrionalis WGS genome.</title>
        <authorList>
            <person name="Nygaard S."/>
            <person name="Hu H."/>
            <person name="Boomsma J."/>
            <person name="Zhang G."/>
        </authorList>
    </citation>
    <scope>NUCLEOTIDE SEQUENCE [LARGE SCALE GENOMIC DNA]</scope>
    <source>
        <strain evidence="10">Tsep2-gDNA-1</strain>
        <tissue evidence="10">Whole body</tissue>
    </source>
</reference>
<feature type="region of interest" description="Disordered" evidence="8">
    <location>
        <begin position="614"/>
        <end position="637"/>
    </location>
</feature>
<feature type="compositionally biased region" description="Polar residues" evidence="8">
    <location>
        <begin position="447"/>
        <end position="474"/>
    </location>
</feature>
<proteinExistence type="inferred from homology"/>
<comment type="function">
    <text evidence="7">Downstream effector molecule involved in the transmission of signals from tyrosine kinase receptors and small GTPases to the actin cytoskeleton. Promotes formation of actin filaments. Part of the WAVE complex that regulates lamellipodia formation. The WAVE complex regulates actin filament reorganization via its interaction with the Arp2/3 complex.</text>
</comment>